<evidence type="ECO:0000313" key="2">
    <source>
        <dbReference type="Proteomes" id="UP001415857"/>
    </source>
</evidence>
<gene>
    <name evidence="1" type="ORF">L1049_010661</name>
</gene>
<proteinExistence type="predicted"/>
<evidence type="ECO:0000313" key="1">
    <source>
        <dbReference type="EMBL" id="KAK9268218.1"/>
    </source>
</evidence>
<keyword evidence="2" id="KW-1185">Reference proteome</keyword>
<dbReference type="GO" id="GO:0005739">
    <property type="term" value="C:mitochondrion"/>
    <property type="evidence" value="ECO:0007669"/>
    <property type="project" value="TreeGrafter"/>
</dbReference>
<dbReference type="PANTHER" id="PTHR33156:SF59">
    <property type="entry name" value="PROTEIN NUCLEAR FUSION DEFECTIVE 6, CHLOROPLASTIC_MITOCHONDRIAL-LIKE"/>
    <property type="match status" value="1"/>
</dbReference>
<dbReference type="InterPro" id="IPR043459">
    <property type="entry name" value="NFD6/NOXY2-like"/>
</dbReference>
<dbReference type="EMBL" id="JBBPBK010000016">
    <property type="protein sequence ID" value="KAK9268218.1"/>
    <property type="molecule type" value="Genomic_DNA"/>
</dbReference>
<accession>A0AAP0N7Y0</accession>
<dbReference type="AlphaFoldDB" id="A0AAP0N7Y0"/>
<protein>
    <recommendedName>
        <fullName evidence="3">Protein NUCLEAR FUSION DEFECTIVE 6, chloroplastic/mitochondrial-like</fullName>
    </recommendedName>
</protein>
<reference evidence="1 2" key="1">
    <citation type="journal article" date="2024" name="Plant J.">
        <title>Genome sequences and population genomics reveal climatic adaptation and genomic divergence between two closely related sweetgum species.</title>
        <authorList>
            <person name="Xu W.Q."/>
            <person name="Ren C.Q."/>
            <person name="Zhang X.Y."/>
            <person name="Comes H.P."/>
            <person name="Liu X.H."/>
            <person name="Li Y.G."/>
            <person name="Kettle C.J."/>
            <person name="Jalonen R."/>
            <person name="Gaisberger H."/>
            <person name="Ma Y.Z."/>
            <person name="Qiu Y.X."/>
        </authorList>
    </citation>
    <scope>NUCLEOTIDE SEQUENCE [LARGE SCALE GENOMIC DNA]</scope>
    <source>
        <strain evidence="1">Hangzhou</strain>
    </source>
</reference>
<organism evidence="1 2">
    <name type="scientific">Liquidambar formosana</name>
    <name type="common">Formosan gum</name>
    <dbReference type="NCBI Taxonomy" id="63359"/>
    <lineage>
        <taxon>Eukaryota</taxon>
        <taxon>Viridiplantae</taxon>
        <taxon>Streptophyta</taxon>
        <taxon>Embryophyta</taxon>
        <taxon>Tracheophyta</taxon>
        <taxon>Spermatophyta</taxon>
        <taxon>Magnoliopsida</taxon>
        <taxon>eudicotyledons</taxon>
        <taxon>Gunneridae</taxon>
        <taxon>Pentapetalae</taxon>
        <taxon>Saxifragales</taxon>
        <taxon>Altingiaceae</taxon>
        <taxon>Liquidambar</taxon>
    </lineage>
</organism>
<name>A0AAP0N7Y0_LIQFO</name>
<sequence>MSLAAARSVVRSASVRNAAARLSAGAKPAARSPFSLPKQKPLSHRIFRSPVELSCCVESMLPYHTATASALLTSMLSVTPRSYGWTPEVIILTIVASSLLAIKINNSLAIHCFSLHIEMISGIYVKYADVGVATLQRQVALNEVYEHWLEQLIQSRSALSCCRLSLYWVASFGQASNGALIGRKAVMPRIM</sequence>
<evidence type="ECO:0008006" key="3">
    <source>
        <dbReference type="Google" id="ProtNLM"/>
    </source>
</evidence>
<dbReference type="PANTHER" id="PTHR33156">
    <property type="entry name" value="OS02G0230000 PROTEIN"/>
    <property type="match status" value="1"/>
</dbReference>
<dbReference type="Proteomes" id="UP001415857">
    <property type="component" value="Unassembled WGS sequence"/>
</dbReference>
<comment type="caution">
    <text evidence="1">The sequence shown here is derived from an EMBL/GenBank/DDBJ whole genome shotgun (WGS) entry which is preliminary data.</text>
</comment>